<feature type="compositionally biased region" description="Basic and acidic residues" evidence="5">
    <location>
        <begin position="1482"/>
        <end position="1514"/>
    </location>
</feature>
<feature type="region of interest" description="Disordered" evidence="5">
    <location>
        <begin position="1327"/>
        <end position="1346"/>
    </location>
</feature>
<dbReference type="InterPro" id="IPR036855">
    <property type="entry name" value="Znf_CCCH_sf"/>
</dbReference>
<feature type="compositionally biased region" description="Polar residues" evidence="5">
    <location>
        <begin position="728"/>
        <end position="740"/>
    </location>
</feature>
<feature type="region of interest" description="Disordered" evidence="5">
    <location>
        <begin position="498"/>
        <end position="553"/>
    </location>
</feature>
<feature type="compositionally biased region" description="Basic and acidic residues" evidence="5">
    <location>
        <begin position="894"/>
        <end position="919"/>
    </location>
</feature>
<feature type="compositionally biased region" description="Low complexity" evidence="5">
    <location>
        <begin position="1378"/>
        <end position="1388"/>
    </location>
</feature>
<dbReference type="GO" id="GO:0008270">
    <property type="term" value="F:zinc ion binding"/>
    <property type="evidence" value="ECO:0007669"/>
    <property type="project" value="UniProtKB-KW"/>
</dbReference>
<dbReference type="SUPFAM" id="SSF90229">
    <property type="entry name" value="CCCH zinc finger"/>
    <property type="match status" value="1"/>
</dbReference>
<feature type="region of interest" description="Disordered" evidence="5">
    <location>
        <begin position="815"/>
        <end position="923"/>
    </location>
</feature>
<feature type="compositionally biased region" description="Low complexity" evidence="5">
    <location>
        <begin position="1456"/>
        <end position="1479"/>
    </location>
</feature>
<evidence type="ECO:0000256" key="2">
    <source>
        <dbReference type="ARBA" id="ARBA00022771"/>
    </source>
</evidence>
<feature type="compositionally biased region" description="Low complexity" evidence="5">
    <location>
        <begin position="305"/>
        <end position="323"/>
    </location>
</feature>
<feature type="compositionally biased region" description="Polar residues" evidence="5">
    <location>
        <begin position="228"/>
        <end position="251"/>
    </location>
</feature>
<organism evidence="7 8">
    <name type="scientific">Zalerion maritima</name>
    <dbReference type="NCBI Taxonomy" id="339359"/>
    <lineage>
        <taxon>Eukaryota</taxon>
        <taxon>Fungi</taxon>
        <taxon>Dikarya</taxon>
        <taxon>Ascomycota</taxon>
        <taxon>Pezizomycotina</taxon>
        <taxon>Sordariomycetes</taxon>
        <taxon>Lulworthiomycetidae</taxon>
        <taxon>Lulworthiales</taxon>
        <taxon>Lulworthiaceae</taxon>
        <taxon>Zalerion</taxon>
    </lineage>
</organism>
<dbReference type="InterPro" id="IPR000571">
    <property type="entry name" value="Znf_CCCH"/>
</dbReference>
<evidence type="ECO:0000313" key="7">
    <source>
        <dbReference type="EMBL" id="KAJ2904496.1"/>
    </source>
</evidence>
<sequence length="1558" mass="171857">MMDIKTSKPPGRSMFRSDREEINVELQAITTSVPSSVFLSSRFSLPIGQFKTSTPAPIAKFTLAAYAFPFGGVPYTGAHTRNTFLGQDSARHSQYHSHSSHCLNAGSRMDGSQDNQMSHWGDGLPSQPQESWDPNHASMMFNNAAPEDMNMMDAGQWQTNQDPNNAFNYRQHQAFAPQTNQHQIYQNVSWMGQAAVNMGVDNTNNGLQTSNPMYGSMPQNGHVPYSQPPNGNLYSVQATGQQHSQSVQPVKQIPQTQFHQGIANSRMQQTGSPAPIQQRQQQTGHSQSVPVSYILQHHQMQGSHTPPVQSIPQQPQQQEPSTQRHGQGHFSNSPHQVPRQPLAQPQLQYAPIQTDNDQERVASELQPIQQTPSPNAPIPQPAASAPAALYSPAPIPPPKPRFQFLDESKLSNAKSHFKPATHLFLGSSTKLVPAYNYKFKVAEARHNSSGKPVLGSQLLPCEIERDAGRAYRECATSADATPEQQDKVLDKYRDAMKNIGRPITDPSRGPSKRKERTSTLVSTATSSDEYSESEDDDELPPPPLDGPRPGPEEHVKRAVWDILNIVWSREDVPSMEETQRRFIEFGETLLRLSKEFMKAVKEGDRDFKSPYIQGLLQAVEATSDYATPYILMHLGETDKALGALANCLLALYNKGYKDDETRAHVVLLLSLLSEFGTVSAARYEEIRLTKIVPRMAKRFGGEVEELRQKIEKKLWKKDSRGDSPPMNGKQNTNASSTAASTGKMPAAFFGSKMAVDDRKGVDALTKATKRAREDDNTSDAPAAKKTVAEARIKKIHGLVSSSSVPKIIKAGGLLPGKLPGKHAVPSKSLSGSSSTGISSKASASTAPGVSDSGARKSAPSAAKPEKKQQAPPPDSSASRLGALLDSISNSATAKLEETKKKKEASETPEQREKRISREKRGAHRVRWKDDDILVEVRTFVTEEDASNRPPTKAGANRHRDEGEVLKSASKHRDIEDDDALLLLTAEWTSPPSHYNFSNLPLDTFKDRPFRYSEIILKSMDEDTGLAHIDGSPDLVAPDRRQSADGADEYFAIIREPNLSVETEEQGNRQRYENSVLLVAYQSREDIPPTPRSPARSHADVAMPDAPKHITLADSEITQEVIRRFQEVKSQGREASRDIALRRLGKTPSQPAGAAVNPTLMDALARLGAFNQAQAAQQPRAGMGQPLQQTQQPACRITDPRALLSTQKPSPRVFANQEEQEAETFRLFNTIIGRPPFDLGLSQTPRRRDQLHPKAREADEFLAPISANFAGKPAYSNECPMHIINDATRVREWFDGIRRDEGSKRREEDMAKAKSVTAAIKAITERATAAATRTNQTAQPAATPTPAAAPIDHAAAWHAYNTMSQEDYAAWWQVHSQQLAAAEEQQPTPQQAPPQPDPASYAVYNPSQPQSQQPTAATQYPQAQPVAAPAVRDPLQAAQSDPNFAQYLQMAYALQAQQAQDGSGAPQPQPQPQQQQQQQQYDPKPRSPPGRDENAHESSSNHHDHGNNYNRHENNHNGQSRKKDRHHKPIKAYLIGTKPCTFFKKGKCTKGANCTYRHD</sequence>
<name>A0AAD5RVN5_9PEZI</name>
<feature type="compositionally biased region" description="Low complexity" evidence="5">
    <location>
        <begin position="381"/>
        <end position="392"/>
    </location>
</feature>
<dbReference type="PROSITE" id="PS50103">
    <property type="entry name" value="ZF_C3H1"/>
    <property type="match status" value="1"/>
</dbReference>
<evidence type="ECO:0000259" key="6">
    <source>
        <dbReference type="PROSITE" id="PS50103"/>
    </source>
</evidence>
<gene>
    <name evidence="7" type="ORF">MKZ38_007939</name>
</gene>
<protein>
    <recommendedName>
        <fullName evidence="6">C3H1-type domain-containing protein</fullName>
    </recommendedName>
</protein>
<keyword evidence="2 4" id="KW-0863">Zinc-finger</keyword>
<feature type="compositionally biased region" description="Basic and acidic residues" evidence="5">
    <location>
        <begin position="957"/>
        <end position="970"/>
    </location>
</feature>
<feature type="region of interest" description="Disordered" evidence="5">
    <location>
        <begin position="943"/>
        <end position="970"/>
    </location>
</feature>
<dbReference type="Proteomes" id="UP001201980">
    <property type="component" value="Unassembled WGS sequence"/>
</dbReference>
<feature type="compositionally biased region" description="Polar residues" evidence="5">
    <location>
        <begin position="209"/>
        <end position="219"/>
    </location>
</feature>
<evidence type="ECO:0000256" key="3">
    <source>
        <dbReference type="ARBA" id="ARBA00022833"/>
    </source>
</evidence>
<proteinExistence type="predicted"/>
<feature type="region of interest" description="Disordered" evidence="5">
    <location>
        <begin position="1378"/>
        <end position="1426"/>
    </location>
</feature>
<keyword evidence="1 4" id="KW-0479">Metal-binding</keyword>
<reference evidence="7" key="1">
    <citation type="submission" date="2022-07" db="EMBL/GenBank/DDBJ databases">
        <title>Draft genome sequence of Zalerion maritima ATCC 34329, a (micro)plastics degrading marine fungus.</title>
        <authorList>
            <person name="Paco A."/>
            <person name="Goncalves M.F.M."/>
            <person name="Rocha-Santos T.A.P."/>
            <person name="Alves A."/>
        </authorList>
    </citation>
    <scope>NUCLEOTIDE SEQUENCE</scope>
    <source>
        <strain evidence="7">ATCC 34329</strain>
    </source>
</reference>
<evidence type="ECO:0000256" key="5">
    <source>
        <dbReference type="SAM" id="MobiDB-lite"/>
    </source>
</evidence>
<feature type="domain" description="C3H1-type" evidence="6">
    <location>
        <begin position="1533"/>
        <end position="1558"/>
    </location>
</feature>
<evidence type="ECO:0000256" key="4">
    <source>
        <dbReference type="PROSITE-ProRule" id="PRU00723"/>
    </source>
</evidence>
<dbReference type="EMBL" id="JAKWBI020000052">
    <property type="protein sequence ID" value="KAJ2904496.1"/>
    <property type="molecule type" value="Genomic_DNA"/>
</dbReference>
<accession>A0AAD5RVN5</accession>
<evidence type="ECO:0000256" key="1">
    <source>
        <dbReference type="ARBA" id="ARBA00022723"/>
    </source>
</evidence>
<evidence type="ECO:0000313" key="8">
    <source>
        <dbReference type="Proteomes" id="UP001201980"/>
    </source>
</evidence>
<feature type="region of interest" description="Disordered" evidence="5">
    <location>
        <begin position="1456"/>
        <end position="1527"/>
    </location>
</feature>
<feature type="zinc finger region" description="C3H1-type" evidence="4">
    <location>
        <begin position="1533"/>
        <end position="1558"/>
    </location>
</feature>
<comment type="caution">
    <text evidence="7">The sequence shown here is derived from an EMBL/GenBank/DDBJ whole genome shotgun (WGS) entry which is preliminary data.</text>
</comment>
<feature type="region of interest" description="Disordered" evidence="5">
    <location>
        <begin position="265"/>
        <end position="342"/>
    </location>
</feature>
<feature type="compositionally biased region" description="Pro residues" evidence="5">
    <location>
        <begin position="540"/>
        <end position="549"/>
    </location>
</feature>
<feature type="compositionally biased region" description="Basic residues" evidence="5">
    <location>
        <begin position="1518"/>
        <end position="1527"/>
    </location>
</feature>
<feature type="region of interest" description="Disordered" evidence="5">
    <location>
        <begin position="209"/>
        <end position="251"/>
    </location>
</feature>
<keyword evidence="3 4" id="KW-0862">Zinc</keyword>
<feature type="compositionally biased region" description="Low complexity" evidence="5">
    <location>
        <begin position="1405"/>
        <end position="1426"/>
    </location>
</feature>
<feature type="compositionally biased region" description="Low complexity" evidence="5">
    <location>
        <begin position="826"/>
        <end position="845"/>
    </location>
</feature>
<feature type="region of interest" description="Disordered" evidence="5">
    <location>
        <begin position="714"/>
        <end position="740"/>
    </location>
</feature>
<feature type="region of interest" description="Disordered" evidence="5">
    <location>
        <begin position="369"/>
        <end position="401"/>
    </location>
</feature>
<keyword evidence="8" id="KW-1185">Reference proteome</keyword>
<feature type="compositionally biased region" description="Acidic residues" evidence="5">
    <location>
        <begin position="529"/>
        <end position="539"/>
    </location>
</feature>